<dbReference type="InterPro" id="IPR019800">
    <property type="entry name" value="Glyco_hydro_3_AS"/>
</dbReference>
<dbReference type="GO" id="GO:0005576">
    <property type="term" value="C:extracellular region"/>
    <property type="evidence" value="ECO:0007669"/>
    <property type="project" value="UniProtKB-SubCell"/>
</dbReference>
<dbReference type="Pfam" id="PF01915">
    <property type="entry name" value="Glyco_hydro_3_C"/>
    <property type="match status" value="1"/>
</dbReference>
<comment type="caution">
    <text evidence="18">The sequence shown here is derived from an EMBL/GenBank/DDBJ whole genome shotgun (WGS) entry which is preliminary data.</text>
</comment>
<dbReference type="InterPro" id="IPR036962">
    <property type="entry name" value="Glyco_hydro_3_N_sf"/>
</dbReference>
<keyword evidence="8" id="KW-0136">Cellulose degradation</keyword>
<evidence type="ECO:0000256" key="11">
    <source>
        <dbReference type="ARBA" id="ARBA00023295"/>
    </source>
</evidence>
<keyword evidence="19" id="KW-1185">Reference proteome</keyword>
<evidence type="ECO:0000256" key="2">
    <source>
        <dbReference type="ARBA" id="ARBA00004613"/>
    </source>
</evidence>
<evidence type="ECO:0000256" key="5">
    <source>
        <dbReference type="ARBA" id="ARBA00022525"/>
    </source>
</evidence>
<keyword evidence="11 14" id="KW-0326">Glycosidase</keyword>
<dbReference type="Gene3D" id="2.60.40.380">
    <property type="entry name" value="Purple acid phosphatase-like, N-terminal"/>
    <property type="match status" value="1"/>
</dbReference>
<dbReference type="GO" id="GO:0008422">
    <property type="term" value="F:beta-glucosidase activity"/>
    <property type="evidence" value="ECO:0007669"/>
    <property type="project" value="UniProtKB-EC"/>
</dbReference>
<dbReference type="STRING" id="41047.A0A397GI33"/>
<dbReference type="InterPro" id="IPR050288">
    <property type="entry name" value="Cellulose_deg_GH3"/>
</dbReference>
<feature type="chain" id="PRO_5017474431" description="beta-glucosidase" evidence="16">
    <location>
        <begin position="21"/>
        <end position="1557"/>
    </location>
</feature>
<dbReference type="EMBL" id="NKHU02000215">
    <property type="protein sequence ID" value="RHZ47690.1"/>
    <property type="molecule type" value="Genomic_DNA"/>
</dbReference>
<dbReference type="SUPFAM" id="SSF52279">
    <property type="entry name" value="Beta-D-glucan exohydrolase, C-terminal domain"/>
    <property type="match status" value="1"/>
</dbReference>
<evidence type="ECO:0000256" key="10">
    <source>
        <dbReference type="ARBA" id="ARBA00023277"/>
    </source>
</evidence>
<dbReference type="VEuPathDB" id="FungiDB:CDV56_100259"/>
<dbReference type="OrthoDB" id="416222at2759"/>
<proteinExistence type="inferred from homology"/>
<keyword evidence="5" id="KW-0964">Secreted</keyword>
<dbReference type="Gene3D" id="3.20.20.300">
    <property type="entry name" value="Glycoside hydrolase, family 3, N-terminal domain"/>
    <property type="match status" value="1"/>
</dbReference>
<feature type="signal peptide" evidence="16">
    <location>
        <begin position="1"/>
        <end position="20"/>
    </location>
</feature>
<dbReference type="InterPro" id="IPR013783">
    <property type="entry name" value="Ig-like_fold"/>
</dbReference>
<dbReference type="GeneID" id="38122233"/>
<dbReference type="InterPro" id="IPR029052">
    <property type="entry name" value="Metallo-depent_PP-like"/>
</dbReference>
<dbReference type="SUPFAM" id="SSF56300">
    <property type="entry name" value="Metallo-dependent phosphatases"/>
    <property type="match status" value="1"/>
</dbReference>
<keyword evidence="6 16" id="KW-0732">Signal</keyword>
<feature type="region of interest" description="Disordered" evidence="15">
    <location>
        <begin position="1416"/>
        <end position="1439"/>
    </location>
</feature>
<evidence type="ECO:0000259" key="17">
    <source>
        <dbReference type="SMART" id="SM01217"/>
    </source>
</evidence>
<evidence type="ECO:0000256" key="6">
    <source>
        <dbReference type="ARBA" id="ARBA00022729"/>
    </source>
</evidence>
<dbReference type="InterPro" id="IPR026891">
    <property type="entry name" value="Fn3-like"/>
</dbReference>
<evidence type="ECO:0000313" key="19">
    <source>
        <dbReference type="Proteomes" id="UP000215305"/>
    </source>
</evidence>
<comment type="function">
    <text evidence="13">Beta-glucosidases are one of a number of cellulolytic enzymes involved in the degradation of cellulosic biomass. Catalyzes the last step releasing glucose from the inhibitory cellobiose.</text>
</comment>
<dbReference type="Pfam" id="PF09423">
    <property type="entry name" value="PhoD"/>
    <property type="match status" value="1"/>
</dbReference>
<comment type="subcellular location">
    <subcellularLocation>
        <location evidence="2">Secreted</location>
    </subcellularLocation>
</comment>
<dbReference type="InterPro" id="IPR036881">
    <property type="entry name" value="Glyco_hydro_3_C_sf"/>
</dbReference>
<keyword evidence="7 14" id="KW-0378">Hydrolase</keyword>
<dbReference type="PRINTS" id="PR00133">
    <property type="entry name" value="GLHYDRLASE3"/>
</dbReference>
<dbReference type="FunFam" id="3.20.20.300:FF:000002">
    <property type="entry name" value="Probable beta-glucosidase"/>
    <property type="match status" value="1"/>
</dbReference>
<feature type="domain" description="Fibronectin type III-like" evidence="17">
    <location>
        <begin position="1467"/>
        <end position="1541"/>
    </location>
</feature>
<dbReference type="RefSeq" id="XP_026611676.1">
    <property type="nucleotide sequence ID" value="XM_026753878.1"/>
</dbReference>
<organism evidence="18 19">
    <name type="scientific">Aspergillus thermomutatus</name>
    <name type="common">Neosartorya pseudofischeri</name>
    <dbReference type="NCBI Taxonomy" id="41047"/>
    <lineage>
        <taxon>Eukaryota</taxon>
        <taxon>Fungi</taxon>
        <taxon>Dikarya</taxon>
        <taxon>Ascomycota</taxon>
        <taxon>Pezizomycotina</taxon>
        <taxon>Eurotiomycetes</taxon>
        <taxon>Eurotiomycetidae</taxon>
        <taxon>Eurotiales</taxon>
        <taxon>Aspergillaceae</taxon>
        <taxon>Aspergillus</taxon>
        <taxon>Aspergillus subgen. Fumigati</taxon>
    </lineage>
</organism>
<dbReference type="UniPathway" id="UPA00696"/>
<dbReference type="EC" id="3.2.1.21" evidence="14"/>
<evidence type="ECO:0000256" key="4">
    <source>
        <dbReference type="ARBA" id="ARBA00005336"/>
    </source>
</evidence>
<dbReference type="Pfam" id="PF00933">
    <property type="entry name" value="Glyco_hydro_3"/>
    <property type="match status" value="1"/>
</dbReference>
<comment type="similarity">
    <text evidence="4 14">Belongs to the glycosyl hydrolase 3 family.</text>
</comment>
<sequence>MLYSLSLLLLTASTATASYAGNLNYRSPSYNHPELGVSIRKVAKRGEPTSAFDPAKLNFTHGVASGDPYAESVILWTRCAPGFDDVHDNSTTSGLVPLYNPVPIYSGKDKKKPVSNAPVCLNYKVSRDAGMKKVVSEGTVFTSSDIDYTVKVEATKLKPFTTYYYQFNVCNSNNKSPIGRTKTAPAPKDDVHNINLAVFSCSNYPFGFFNGYGNPVRKDSVDYVLHLGDYIYEYGNGEYGWGNSLGRIPQPDRTIFTLYDYRKRLATYRTDLDLQASHQNFAWIPVWDDHEVSDNTYRDGSSKLHNDEESFLTHGGVSVDQRKMNAVRAYFEWMPIRQVEMDDNLRIWRNFQLGSLVDLIMLDTRQYDRSITDTYDNTDYIYEIANDAGRTLMGSRQENWFYRNLIDSARRGAHWRIIGSQIIFSRLNQSIANAEHPLNVDAWDGYLANKNRTLQTLYDNQIGNNIMIAGDSHANWVSDVAWLDNKPYDPKTGAGAIGVEFAGTALTSPSPYGQNITIANANAASKALVTDNEELHWSELYYRGYFELHITPKEVEARFFGLPNIKERNGGEISLANFTVKSGANHLERNSNGVVGGGAVANGWLKNGQLVPTNQTNNTATGTYYVYGQQIVALLRECAAWPDVYFWSRDTTARLRLCVRIATEIDHEYLSKDILLSLGDLSLCAAMPVLSTLALVASLVPLTLSSPTSGSRHSTQLKPRDSADGYFSPPYYPAPNGGWLSSWADAYEKAQRVVSNMTLAEKVNLTTGTGIFMGPCAGQTGSALRFGIPSLCLHDSPLGVRNSDHNTAFPAGITVGATFDKDLMYDRGVGLGEEFRAKGINVLLGPSVGPIGRKPRGGRNWEGFGADPSLQAIGGAQTIKGIQSQGVIATIKHYVGNEQEMYRMSSVVQKGYSSNIDDRTLHELYLWPFAEGVRAGVGAVMAAYNDVNSSACSQNSKLLNEILKDELGFQGFVMTDWLGQYGGVSSALAGLDMAMPGDGAIPLFGDAYWGSELSRSILNGSVPVSRLNDMVTRIVATWYKMGQDGDYPLPNFSSNTQDATGPLYPGALFSPSGVVNQYVNVQADHNITARAIARDAITLLKNDDDILPLKTNDSLKVFGTDAGGNEDGLNSCSDQGCDKGVLTMGWGSDTSRLPYLVTPQEAIANISSNADFYITDDFPSDVSVSSDDIAVVFINADSGENYITVEGNPGDRTSAGLNAWHNGDDLVKDAAAKFSKVVVVIHTVGPILMEEWIDLPSVKAVLVAHLPGQEAGWSLTDILFGDYSPSGHLPYTIPSSESDYPSSVSLRSQLLGQIQDTYTEGLYIDYRHFLNANITPRYPFGHGLSYTTFNFSQPTVSAVTAVDSAYPPARPSKGATPTYPTTIPSPSEVAWPENFNRIWRYLYPYLDDPAGAAKNSSKTYPYPTGYTTDPKPAPRAGGAEGGNPALYDVAITVSVKATNTGKRPGRAVAQLYVQLPDTLGVETPSRQLRQFEKTQILAPGASETLTMEVTRKDISVWDVVVQDWKAPVQGEGVKIWLGESVLDMRAVCEVGGACTTI</sequence>
<dbReference type="InterPro" id="IPR018946">
    <property type="entry name" value="PhoD-like_MPP"/>
</dbReference>
<dbReference type="InterPro" id="IPR001764">
    <property type="entry name" value="Glyco_hydro_3_N"/>
</dbReference>
<dbReference type="SMART" id="SM01217">
    <property type="entry name" value="Fn3_like"/>
    <property type="match status" value="1"/>
</dbReference>
<keyword evidence="12 14" id="KW-0624">Polysaccharide degradation</keyword>
<keyword evidence="10 14" id="KW-0119">Carbohydrate metabolism</keyword>
<reference evidence="18" key="1">
    <citation type="submission" date="2018-08" db="EMBL/GenBank/DDBJ databases">
        <title>Draft genome sequence of azole-resistant Aspergillus thermomutatus (Neosartorya pseudofischeri) strain HMR AF 39, isolated from a human nasal aspirate.</title>
        <authorList>
            <person name="Parent-Michaud M."/>
            <person name="Dufresne P.J."/>
            <person name="Fournier E."/>
            <person name="Martineau C."/>
            <person name="Moreira S."/>
            <person name="Perkins V."/>
            <person name="De Repentigny L."/>
            <person name="Dufresne S.F."/>
        </authorList>
    </citation>
    <scope>NUCLEOTIDE SEQUENCE [LARGE SCALE GENOMIC DNA]</scope>
    <source>
        <strain evidence="18">HMR AF 39</strain>
    </source>
</reference>
<name>A0A397GI33_ASPTH</name>
<dbReference type="PANTHER" id="PTHR42715:SF2">
    <property type="entry name" value="BETA-GLUCOSIDASE F-RELATED"/>
    <property type="match status" value="1"/>
</dbReference>
<evidence type="ECO:0000256" key="13">
    <source>
        <dbReference type="ARBA" id="ARBA00024983"/>
    </source>
</evidence>
<evidence type="ECO:0000256" key="7">
    <source>
        <dbReference type="ARBA" id="ARBA00022801"/>
    </source>
</evidence>
<feature type="compositionally biased region" description="Low complexity" evidence="15">
    <location>
        <begin position="1419"/>
        <end position="1430"/>
    </location>
</feature>
<dbReference type="CDD" id="cd07389">
    <property type="entry name" value="MPP_PhoD"/>
    <property type="match status" value="1"/>
</dbReference>
<dbReference type="Proteomes" id="UP000215305">
    <property type="component" value="Unassembled WGS sequence"/>
</dbReference>
<dbReference type="Pfam" id="PF14310">
    <property type="entry name" value="Fn3-like"/>
    <property type="match status" value="1"/>
</dbReference>
<dbReference type="PROSITE" id="PS00775">
    <property type="entry name" value="GLYCOSYL_HYDROL_F3"/>
    <property type="match status" value="1"/>
</dbReference>
<dbReference type="InterPro" id="IPR002772">
    <property type="entry name" value="Glyco_hydro_3_C"/>
</dbReference>
<dbReference type="InterPro" id="IPR038607">
    <property type="entry name" value="PhoD-like_sf"/>
</dbReference>
<accession>A0A397GI33</accession>
<evidence type="ECO:0000256" key="1">
    <source>
        <dbReference type="ARBA" id="ARBA00000448"/>
    </source>
</evidence>
<dbReference type="Gene3D" id="2.60.40.10">
    <property type="entry name" value="Immunoglobulins"/>
    <property type="match status" value="1"/>
</dbReference>
<comment type="catalytic activity">
    <reaction evidence="1 14">
        <text>Hydrolysis of terminal, non-reducing beta-D-glucosyl residues with release of beta-D-glucose.</text>
        <dbReference type="EC" id="3.2.1.21"/>
    </reaction>
</comment>
<protein>
    <recommendedName>
        <fullName evidence="14">beta-glucosidase</fullName>
        <ecNumber evidence="14">3.2.1.21</ecNumber>
    </recommendedName>
</protein>
<evidence type="ECO:0000256" key="3">
    <source>
        <dbReference type="ARBA" id="ARBA00004987"/>
    </source>
</evidence>
<dbReference type="Pfam" id="PF16655">
    <property type="entry name" value="PhoD_N"/>
    <property type="match status" value="1"/>
</dbReference>
<evidence type="ECO:0000256" key="8">
    <source>
        <dbReference type="ARBA" id="ARBA00023001"/>
    </source>
</evidence>
<dbReference type="InterPro" id="IPR032093">
    <property type="entry name" value="PhoD_N"/>
</dbReference>
<evidence type="ECO:0000256" key="16">
    <source>
        <dbReference type="SAM" id="SignalP"/>
    </source>
</evidence>
<dbReference type="SUPFAM" id="SSF51445">
    <property type="entry name" value="(Trans)glycosidases"/>
    <property type="match status" value="1"/>
</dbReference>
<dbReference type="Gene3D" id="3.40.50.1700">
    <property type="entry name" value="Glycoside hydrolase family 3 C-terminal domain"/>
    <property type="match status" value="1"/>
</dbReference>
<dbReference type="FunFam" id="3.40.50.1700:FF:000003">
    <property type="entry name" value="Probable beta-glucosidase"/>
    <property type="match status" value="1"/>
</dbReference>
<evidence type="ECO:0000256" key="15">
    <source>
        <dbReference type="SAM" id="MobiDB-lite"/>
    </source>
</evidence>
<dbReference type="PANTHER" id="PTHR42715">
    <property type="entry name" value="BETA-GLUCOSIDASE"/>
    <property type="match status" value="1"/>
</dbReference>
<evidence type="ECO:0000256" key="9">
    <source>
        <dbReference type="ARBA" id="ARBA00023180"/>
    </source>
</evidence>
<dbReference type="InterPro" id="IPR017853">
    <property type="entry name" value="GH"/>
</dbReference>
<dbReference type="GO" id="GO:0030245">
    <property type="term" value="P:cellulose catabolic process"/>
    <property type="evidence" value="ECO:0007669"/>
    <property type="project" value="UniProtKB-UniPathway"/>
</dbReference>
<evidence type="ECO:0000256" key="12">
    <source>
        <dbReference type="ARBA" id="ARBA00023326"/>
    </source>
</evidence>
<keyword evidence="9" id="KW-0325">Glycoprotein</keyword>
<evidence type="ECO:0000313" key="18">
    <source>
        <dbReference type="EMBL" id="RHZ47690.1"/>
    </source>
</evidence>
<gene>
    <name evidence="18" type="ORF">CDV56_100259</name>
</gene>
<dbReference type="FunFam" id="2.60.40.10:FF:001619">
    <property type="entry name" value="Beta-glucosidase"/>
    <property type="match status" value="1"/>
</dbReference>
<comment type="pathway">
    <text evidence="3 14">Glycan metabolism; cellulose degradation.</text>
</comment>
<evidence type="ECO:0000256" key="14">
    <source>
        <dbReference type="RuleBase" id="RU361161"/>
    </source>
</evidence>
<dbReference type="Gene3D" id="3.60.21.70">
    <property type="entry name" value="PhoD-like phosphatase"/>
    <property type="match status" value="1"/>
</dbReference>